<reference evidence="2" key="1">
    <citation type="journal article" date="2021" name="Front. Microbiol.">
        <title>Cellular and Genomic Properties of Haloferax gibbonsii LR2-5, the Host of Euryarchaeal Virus HFTV1.</title>
        <authorList>
            <person name="Tittes C."/>
            <person name="Schwarzer S."/>
            <person name="Pfeiffer F."/>
            <person name="Dyall-Smith M."/>
            <person name="Rodriguez-Franco M."/>
            <person name="Oksanen H.M."/>
            <person name="Quax T.E.F."/>
        </authorList>
    </citation>
    <scope>NUCLEOTIDE SEQUENCE</scope>
    <source>
        <strain evidence="2">LR2-5</strain>
    </source>
</reference>
<dbReference type="InterPro" id="IPR021122">
    <property type="entry name" value="RNA_ligase_dom_REL/Rnl2"/>
</dbReference>
<keyword evidence="2" id="KW-0436">Ligase</keyword>
<dbReference type="EMBL" id="CP063206">
    <property type="protein sequence ID" value="QOS13405.1"/>
    <property type="molecule type" value="Genomic_DNA"/>
</dbReference>
<protein>
    <submittedName>
        <fullName evidence="2">RNA ligase domain protein</fullName>
    </submittedName>
</protein>
<evidence type="ECO:0000313" key="3">
    <source>
        <dbReference type="Proteomes" id="UP000663064"/>
    </source>
</evidence>
<keyword evidence="2" id="KW-0614">Plasmid</keyword>
<dbReference type="GO" id="GO:0016874">
    <property type="term" value="F:ligase activity"/>
    <property type="evidence" value="ECO:0007669"/>
    <property type="project" value="UniProtKB-KW"/>
</dbReference>
<evidence type="ECO:0000259" key="1">
    <source>
        <dbReference type="Pfam" id="PF09414"/>
    </source>
</evidence>
<dbReference type="RefSeq" id="WP_193493848.1">
    <property type="nucleotide sequence ID" value="NZ_CP063206.1"/>
</dbReference>
<evidence type="ECO:0000313" key="2">
    <source>
        <dbReference type="EMBL" id="QOS13405.1"/>
    </source>
</evidence>
<dbReference type="AlphaFoldDB" id="A0A871BKX6"/>
<dbReference type="Pfam" id="PF09414">
    <property type="entry name" value="RNA_ligase"/>
    <property type="match status" value="1"/>
</dbReference>
<geneLocation type="plasmid" evidence="2 3">
    <name>pHGLR1</name>
</geneLocation>
<organism evidence="2 3">
    <name type="scientific">Haloferax gibbonsii</name>
    <dbReference type="NCBI Taxonomy" id="35746"/>
    <lineage>
        <taxon>Archaea</taxon>
        <taxon>Methanobacteriati</taxon>
        <taxon>Methanobacteriota</taxon>
        <taxon>Stenosarchaea group</taxon>
        <taxon>Halobacteria</taxon>
        <taxon>Halobacteriales</taxon>
        <taxon>Haloferacaceae</taxon>
        <taxon>Haloferax</taxon>
    </lineage>
</organism>
<name>A0A871BKX6_HALGI</name>
<gene>
    <name evidence="2" type="ORF">HfgLR_20835</name>
</gene>
<feature type="domain" description="RNA ligase" evidence="1">
    <location>
        <begin position="24"/>
        <end position="235"/>
    </location>
</feature>
<dbReference type="Proteomes" id="UP000663064">
    <property type="component" value="Plasmid pHGLR1"/>
</dbReference>
<dbReference type="SUPFAM" id="SSF56091">
    <property type="entry name" value="DNA ligase/mRNA capping enzyme, catalytic domain"/>
    <property type="match status" value="1"/>
</dbReference>
<proteinExistence type="predicted"/>
<dbReference type="GeneID" id="59460927"/>
<sequence length="358" mass="40697">MKVYPKIPRYDHPIVPDDFFDADDLVVVEKFDGSAFRFALYDERYADAYPSVVGEAADGDGSLVFGTRRSIMGSHRDSLGEVDGALHRAVRCLRDGVDTDALRSLHDEYASPLVVYAENLVYSTLDYGYTDRELPALIGFDVLPFDRIETYTPAGNPYTETFAGFLDTPTVWRVLERIRHEDTPSEHSFLPATILEEQSTIDPESFDVPPSSLAADVHAEGVVVRSDTYERRVKIVRETFHELNREQFGRNPDEAETGAEYLVATYCTPARIRKEVRTMVVEEGREFGRHLIDDLYPRVVEDIWAENYPEIMQLDRAIVPGNIYPLVAERCVAELRKIQTNATLNDADPTTIWQYLTE</sequence>
<accession>A0A871BKX6</accession>